<feature type="compositionally biased region" description="Low complexity" evidence="1">
    <location>
        <begin position="32"/>
        <end position="49"/>
    </location>
</feature>
<gene>
    <name evidence="3" type="ORF">FCIRC_8880</name>
</gene>
<evidence type="ECO:0000256" key="1">
    <source>
        <dbReference type="SAM" id="MobiDB-lite"/>
    </source>
</evidence>
<accession>A0A8H5WUN1</accession>
<keyword evidence="2" id="KW-0732">Signal</keyword>
<dbReference type="EMBL" id="JAAQPE010000306">
    <property type="protein sequence ID" value="KAF5670714.1"/>
    <property type="molecule type" value="Genomic_DNA"/>
</dbReference>
<keyword evidence="4" id="KW-1185">Reference proteome</keyword>
<sequence>MHLALLLSLAFGLESVVAGPCKPNSFKSLGLSSTSSTDTTKATEQSDSTTTTTLAISKSTFSSTVSSSAPLSDTTASSEQTELTGTTTIIISESTPVADLGSTTLVASSGISVTTSTEVTSTAVSEPSISTSAELTSSIDASATTIESTGTTEPTTAAESTTDSTASSTQISTDTTLEATTTTTTESPTSTTVIDDISTTTALLPIPTLFTLTVQGGTADGLVIHGNGLPEYSLWIGAFLTWPTGYFKYEEDAGYVSVNGNPLCTISYQGNFDFVSVIVCPTTLSFWHAPLVCDRPTDGSLKCSVATKFYNCVYGNGGTKTCTTTDVSFSTMYSSAPLYASSGTYYQLRFAAADWAHDSTVNPIGLMVSPV</sequence>
<feature type="region of interest" description="Disordered" evidence="1">
    <location>
        <begin position="122"/>
        <end position="191"/>
    </location>
</feature>
<comment type="caution">
    <text evidence="3">The sequence shown here is derived from an EMBL/GenBank/DDBJ whole genome shotgun (WGS) entry which is preliminary data.</text>
</comment>
<name>A0A8H5WUN1_FUSCI</name>
<reference evidence="3 4" key="2">
    <citation type="submission" date="2020-05" db="EMBL/GenBank/DDBJ databases">
        <title>Identification and distribution of gene clusters putatively required for synthesis of sphingolipid metabolism inhibitors in phylogenetically diverse species of the filamentous fungus Fusarium.</title>
        <authorList>
            <person name="Kim H.-S."/>
            <person name="Busman M."/>
            <person name="Brown D.W."/>
            <person name="Divon H."/>
            <person name="Uhlig S."/>
            <person name="Proctor R.H."/>
        </authorList>
    </citation>
    <scope>NUCLEOTIDE SEQUENCE [LARGE SCALE GENOMIC DNA]</scope>
    <source>
        <strain evidence="3 4">NRRL 25331</strain>
    </source>
</reference>
<feature type="region of interest" description="Disordered" evidence="1">
    <location>
        <begin position="28"/>
        <end position="49"/>
    </location>
</feature>
<reference evidence="4" key="1">
    <citation type="journal article" date="2020" name="BMC Genomics">
        <title>Correction to: Identification and distribution of gene clusters required for synthesis of sphingolipid metabolism inhibitors in diverse species of the filamentous fungus Fusarium.</title>
        <authorList>
            <person name="Kim H.S."/>
            <person name="Lohmar J.M."/>
            <person name="Busman M."/>
            <person name="Brown D.W."/>
            <person name="Naumann T.A."/>
            <person name="Divon H.H."/>
            <person name="Lysoe E."/>
            <person name="Uhlig S."/>
            <person name="Proctor R.H."/>
        </authorList>
    </citation>
    <scope>NUCLEOTIDE SEQUENCE [LARGE SCALE GENOMIC DNA]</scope>
    <source>
        <strain evidence="4">NRRL 25331</strain>
    </source>
</reference>
<evidence type="ECO:0000313" key="4">
    <source>
        <dbReference type="Proteomes" id="UP000572754"/>
    </source>
</evidence>
<proteinExistence type="predicted"/>
<feature type="chain" id="PRO_5034954540" evidence="2">
    <location>
        <begin position="19"/>
        <end position="371"/>
    </location>
</feature>
<feature type="compositionally biased region" description="Low complexity" evidence="1">
    <location>
        <begin position="141"/>
        <end position="191"/>
    </location>
</feature>
<feature type="compositionally biased region" description="Polar residues" evidence="1">
    <location>
        <begin position="129"/>
        <end position="140"/>
    </location>
</feature>
<evidence type="ECO:0000313" key="3">
    <source>
        <dbReference type="EMBL" id="KAF5670714.1"/>
    </source>
</evidence>
<feature type="signal peptide" evidence="2">
    <location>
        <begin position="1"/>
        <end position="18"/>
    </location>
</feature>
<organism evidence="3 4">
    <name type="scientific">Fusarium circinatum</name>
    <name type="common">Pitch canker fungus</name>
    <name type="synonym">Gibberella circinata</name>
    <dbReference type="NCBI Taxonomy" id="48490"/>
    <lineage>
        <taxon>Eukaryota</taxon>
        <taxon>Fungi</taxon>
        <taxon>Dikarya</taxon>
        <taxon>Ascomycota</taxon>
        <taxon>Pezizomycotina</taxon>
        <taxon>Sordariomycetes</taxon>
        <taxon>Hypocreomycetidae</taxon>
        <taxon>Hypocreales</taxon>
        <taxon>Nectriaceae</taxon>
        <taxon>Fusarium</taxon>
        <taxon>Fusarium fujikuroi species complex</taxon>
    </lineage>
</organism>
<dbReference type="Proteomes" id="UP000572754">
    <property type="component" value="Unassembled WGS sequence"/>
</dbReference>
<dbReference type="AlphaFoldDB" id="A0A8H5WUN1"/>
<protein>
    <submittedName>
        <fullName evidence="3">Uncharacterized protein</fullName>
    </submittedName>
</protein>
<evidence type="ECO:0000256" key="2">
    <source>
        <dbReference type="SAM" id="SignalP"/>
    </source>
</evidence>